<dbReference type="SUPFAM" id="SSF52540">
    <property type="entry name" value="P-loop containing nucleoside triphosphate hydrolases"/>
    <property type="match status" value="1"/>
</dbReference>
<feature type="coiled-coil region" evidence="7">
    <location>
        <begin position="1272"/>
        <end position="1369"/>
    </location>
</feature>
<sequence length="1462" mass="165868">MSQSCSVRVICRFRPVNKREKEEEARTGPSQTFSLNFPDEQTVKVAEKTLGSYTFPLDRVFPPGTDQPTVYNDCGRQTIEDILQGFNGTLFAYGQTGAGKSFTMFGADVPGQDLRGIIPRSSIHIFNHIENDKEETEFTVVCSFLEIYMEKICDLLDVKKKDLPVRESPKQGIYVEGLTEVNANSVNDIDELLAQGERARHASFTQMNATSSRSHSVFIIKLQQKTKEGTIKSGKLNLVDLAGSEKVGKTGASGDTLEEAKKINQSLSALGNCIHALTEGKGHIPFRDSKLTRVLQESLEGNTKTTMIVACSPHPFNCEETVSTLRFAQRAKTIKLKVKANTQKSAEELQAMLTLLQKEIKDLKTRRDHLKKELEWMESDTYKPGDKCPFGETDLSKPMPQATAKSEANNNVEISPETSHPNVAANPTDSEADISMNTSHPNESKDIVVGNAEPVTLPVLSTQIAWPDVTDRANLENEFNEKMDKLKELVGDDIGSGPFLLDTFETILDRSWRVAERKKALGSESEPLGTTHPIAIPPLPFFLDVVLQPFLTSSSSATPHFELTENGSVSSNPELCYVLSRLFNIPQLAPPATDSLSILPLFVPSLQLSSLAQQSGVLAKLQAMKNTVLQSLDAFITKLTGSIESGEAILNQLDKDDSAKIEKLIEEGLEMSEQWNVETRKTLKLEETRTEIRGMVRKMEEMKLQLEAEINTLREDVKEQEEAETYLAQEEADLSRELEEEERKKNEAQTQKKDLADVTLKKRQLVLFDIESLLNDKKQTIDSIQMAEQELVEQIASEETAIQALEEELAELKELHTALKQGQDSLRVKFEGQTGAESGLTSFEGDVRVLYAWLSTRLLVTENLIRSRQQNRKQRRFEKRRGENEENRKLAIKSMFEDWVDVGLLGEQGAVEEESGITKTEMETVESLKRTIQKIKLEFESDIDYVTKLESEKMKELRENKEKERVETASALEGLDADSANENGSLAVSSNMEGETEVAEALKELEAMEQKNIAESIFITNEFRMQQQLLKDEAAKSTEADAVHLESKTEKTELSKLEVIKEWFLHEMKTTLLSEKDSDWKSERLAELKDELLSKLNDVNEEENELWEQERVSVEEETAKLQQEVQNKVQELHEMEEAIASEYDFVLEKDEKDGSEVDVLDDVVSVMDLLIEKETEQMATVHETLKKETVTRIEEAVERERSELERKEKEEEMTLLMKREGRRQEQISLTQEVNDKEEKIEAQQKVSQFVMDVATREGERDAALQKTMEAEMNKLRLIVKQKKEAIAEQKQKDEEKKTRETEVNNNMRDLTIRVEVEKTQLAMLRQEWDLSCSDVAVKEDEHSQLVSEQAKLQRAIRALREDIENSKQYFEMKRSEQSFQSSLSAVNKARFRSTILKTSEKSRVRSTFSSLFHSHPEQHLDTQQIVNSSAFVSNPALGRIHQKEEEALTVTMNPLKRNQKRS</sequence>
<dbReference type="PROSITE" id="PS50067">
    <property type="entry name" value="KINESIN_MOTOR_2"/>
    <property type="match status" value="1"/>
</dbReference>
<gene>
    <name evidence="10" type="ORF">BLNAU_7344</name>
</gene>
<evidence type="ECO:0000259" key="9">
    <source>
        <dbReference type="PROSITE" id="PS50067"/>
    </source>
</evidence>
<dbReference type="EMBL" id="JARBJD010000044">
    <property type="protein sequence ID" value="KAK2957689.1"/>
    <property type="molecule type" value="Genomic_DNA"/>
</dbReference>
<dbReference type="PROSITE" id="PS00411">
    <property type="entry name" value="KINESIN_MOTOR_1"/>
    <property type="match status" value="1"/>
</dbReference>
<evidence type="ECO:0000256" key="6">
    <source>
        <dbReference type="PROSITE-ProRule" id="PRU00283"/>
    </source>
</evidence>
<keyword evidence="3 6" id="KW-0547">Nucleotide-binding</keyword>
<dbReference type="PRINTS" id="PR00380">
    <property type="entry name" value="KINESINHEAVY"/>
</dbReference>
<evidence type="ECO:0000256" key="3">
    <source>
        <dbReference type="ARBA" id="ARBA00022741"/>
    </source>
</evidence>
<feature type="coiled-coil region" evidence="7">
    <location>
        <begin position="1082"/>
        <end position="1138"/>
    </location>
</feature>
<feature type="compositionally biased region" description="Basic and acidic residues" evidence="8">
    <location>
        <begin position="733"/>
        <end position="753"/>
    </location>
</feature>
<feature type="binding site" evidence="6">
    <location>
        <begin position="94"/>
        <end position="101"/>
    </location>
    <ligand>
        <name>ATP</name>
        <dbReference type="ChEBI" id="CHEBI:30616"/>
    </ligand>
</feature>
<evidence type="ECO:0000256" key="4">
    <source>
        <dbReference type="ARBA" id="ARBA00022840"/>
    </source>
</evidence>
<keyword evidence="11" id="KW-1185">Reference proteome</keyword>
<protein>
    <submittedName>
        <fullName evidence="10">Kinesin heavy chain</fullName>
    </submittedName>
</protein>
<comment type="caution">
    <text evidence="10">The sequence shown here is derived from an EMBL/GenBank/DDBJ whole genome shotgun (WGS) entry which is preliminary data.</text>
</comment>
<keyword evidence="4 6" id="KW-0067">ATP-binding</keyword>
<accession>A0ABQ9Y1T4</accession>
<dbReference type="PANTHER" id="PTHR47969:SF15">
    <property type="entry name" value="CHROMOSOME-ASSOCIATED KINESIN KIF4A-RELATED"/>
    <property type="match status" value="1"/>
</dbReference>
<dbReference type="SMART" id="SM00129">
    <property type="entry name" value="KISc"/>
    <property type="match status" value="1"/>
</dbReference>
<name>A0ABQ9Y1T4_9EUKA</name>
<comment type="similarity">
    <text evidence="6">Belongs to the TRAFAC class myosin-kinesin ATPase superfamily. Kinesin family.</text>
</comment>
<dbReference type="Pfam" id="PF00225">
    <property type="entry name" value="Kinesin"/>
    <property type="match status" value="1"/>
</dbReference>
<evidence type="ECO:0000256" key="7">
    <source>
        <dbReference type="SAM" id="Coils"/>
    </source>
</evidence>
<dbReference type="InterPro" id="IPR019821">
    <property type="entry name" value="Kinesin_motor_CS"/>
</dbReference>
<evidence type="ECO:0000256" key="5">
    <source>
        <dbReference type="ARBA" id="ARBA00023054"/>
    </source>
</evidence>
<keyword evidence="5 7" id="KW-0175">Coiled coil</keyword>
<feature type="compositionally biased region" description="Polar residues" evidence="8">
    <location>
        <begin position="403"/>
        <end position="441"/>
    </location>
</feature>
<dbReference type="Proteomes" id="UP001281761">
    <property type="component" value="Unassembled WGS sequence"/>
</dbReference>
<dbReference type="InterPro" id="IPR001752">
    <property type="entry name" value="Kinesin_motor_dom"/>
</dbReference>
<dbReference type="InterPro" id="IPR036961">
    <property type="entry name" value="Kinesin_motor_dom_sf"/>
</dbReference>
<feature type="coiled-coil region" evidence="7">
    <location>
        <begin position="339"/>
        <end position="380"/>
    </location>
</feature>
<evidence type="ECO:0000313" key="11">
    <source>
        <dbReference type="Proteomes" id="UP001281761"/>
    </source>
</evidence>
<evidence type="ECO:0000313" key="10">
    <source>
        <dbReference type="EMBL" id="KAK2957689.1"/>
    </source>
</evidence>
<feature type="coiled-coil region" evidence="7">
    <location>
        <begin position="1187"/>
        <end position="1219"/>
    </location>
</feature>
<evidence type="ECO:0000256" key="2">
    <source>
        <dbReference type="ARBA" id="ARBA00022490"/>
    </source>
</evidence>
<proteinExistence type="inferred from homology"/>
<dbReference type="InterPro" id="IPR027640">
    <property type="entry name" value="Kinesin-like_fam"/>
</dbReference>
<dbReference type="PANTHER" id="PTHR47969">
    <property type="entry name" value="CHROMOSOME-ASSOCIATED KINESIN KIF4A-RELATED"/>
    <property type="match status" value="1"/>
</dbReference>
<comment type="subcellular location">
    <subcellularLocation>
        <location evidence="1">Cytoplasm</location>
    </subcellularLocation>
</comment>
<evidence type="ECO:0000256" key="1">
    <source>
        <dbReference type="ARBA" id="ARBA00004496"/>
    </source>
</evidence>
<reference evidence="10 11" key="1">
    <citation type="journal article" date="2022" name="bioRxiv">
        <title>Genomics of Preaxostyla Flagellates Illuminates Evolutionary Transitions and the Path Towards Mitochondrial Loss.</title>
        <authorList>
            <person name="Novak L.V.F."/>
            <person name="Treitli S.C."/>
            <person name="Pyrih J."/>
            <person name="Halakuc P."/>
            <person name="Pipaliya S.V."/>
            <person name="Vacek V."/>
            <person name="Brzon O."/>
            <person name="Soukal P."/>
            <person name="Eme L."/>
            <person name="Dacks J.B."/>
            <person name="Karnkowska A."/>
            <person name="Elias M."/>
            <person name="Hampl V."/>
        </authorList>
    </citation>
    <scope>NUCLEOTIDE SEQUENCE [LARGE SCALE GENOMIC DNA]</scope>
    <source>
        <strain evidence="10">NAU3</strain>
        <tissue evidence="10">Gut</tissue>
    </source>
</reference>
<organism evidence="10 11">
    <name type="scientific">Blattamonas nauphoetae</name>
    <dbReference type="NCBI Taxonomy" id="2049346"/>
    <lineage>
        <taxon>Eukaryota</taxon>
        <taxon>Metamonada</taxon>
        <taxon>Preaxostyla</taxon>
        <taxon>Oxymonadida</taxon>
        <taxon>Blattamonas</taxon>
    </lineage>
</organism>
<feature type="domain" description="Kinesin motor" evidence="9">
    <location>
        <begin position="6"/>
        <end position="334"/>
    </location>
</feature>
<dbReference type="InterPro" id="IPR027417">
    <property type="entry name" value="P-loop_NTPase"/>
</dbReference>
<feature type="region of interest" description="Disordered" evidence="8">
    <location>
        <begin position="381"/>
        <end position="445"/>
    </location>
</feature>
<evidence type="ECO:0000256" key="8">
    <source>
        <dbReference type="SAM" id="MobiDB-lite"/>
    </source>
</evidence>
<feature type="region of interest" description="Disordered" evidence="8">
    <location>
        <begin position="729"/>
        <end position="753"/>
    </location>
</feature>
<dbReference type="Gene3D" id="3.40.850.10">
    <property type="entry name" value="Kinesin motor domain"/>
    <property type="match status" value="1"/>
</dbReference>
<keyword evidence="2" id="KW-0963">Cytoplasm</keyword>
<keyword evidence="6" id="KW-0505">Motor protein</keyword>